<dbReference type="Proteomes" id="UP000006242">
    <property type="component" value="Unassembled WGS sequence"/>
</dbReference>
<dbReference type="Gene3D" id="3.10.20.30">
    <property type="match status" value="1"/>
</dbReference>
<dbReference type="PANTHER" id="PTHR23426">
    <property type="entry name" value="FERREDOXIN/ADRENODOXIN"/>
    <property type="match status" value="1"/>
</dbReference>
<evidence type="ECO:0000256" key="4">
    <source>
        <dbReference type="ARBA" id="ARBA00023002"/>
    </source>
</evidence>
<dbReference type="eggNOG" id="COG0633">
    <property type="taxonomic scope" value="Bacteria"/>
</dbReference>
<comment type="cofactor">
    <cofactor evidence="7">
        <name>[2Fe-2S] cluster</name>
        <dbReference type="ChEBI" id="CHEBI:190135"/>
    </cofactor>
</comment>
<keyword evidence="2" id="KW-0001">2Fe-2S</keyword>
<evidence type="ECO:0000256" key="1">
    <source>
        <dbReference type="ARBA" id="ARBA00010914"/>
    </source>
</evidence>
<keyword evidence="6" id="KW-0411">Iron-sulfur</keyword>
<dbReference type="eggNOG" id="COG0685">
    <property type="taxonomic scope" value="Bacteria"/>
</dbReference>
<dbReference type="InterPro" id="IPR012675">
    <property type="entry name" value="Beta-grasp_dom_sf"/>
</dbReference>
<comment type="similarity">
    <text evidence="1">Belongs to the adrenodoxin/putidaredoxin family.</text>
</comment>
<dbReference type="GO" id="GO:0004489">
    <property type="term" value="F:methylenetetrahydrofolate reductase [NAD(P)H] activity"/>
    <property type="evidence" value="ECO:0007669"/>
    <property type="project" value="UniProtKB-EC"/>
</dbReference>
<gene>
    <name evidence="9" type="primary">fdx</name>
    <name evidence="9" type="ORF">SSPSH_002668</name>
</gene>
<comment type="caution">
    <text evidence="9">The sequence shown here is derived from an EMBL/GenBank/DDBJ whole genome shotgun (WGS) entry which is preliminary data.</text>
</comment>
<dbReference type="InterPro" id="IPR029041">
    <property type="entry name" value="FAD-linked_oxidoreductase-like"/>
</dbReference>
<dbReference type="PANTHER" id="PTHR23426:SF65">
    <property type="entry name" value="FERREDOXIN-2, MITOCHONDRIAL"/>
    <property type="match status" value="1"/>
</dbReference>
<proteinExistence type="inferred from homology"/>
<reference evidence="9 10" key="1">
    <citation type="journal article" date="2011" name="J. Bacteriol.">
        <title>Genome sequence of Salinisphaera shabanensis, a gammaproteobacterium from the harsh, variable environment of the brine-seawater interface of the Shaban Deep in the Red Sea.</title>
        <authorList>
            <person name="Antunes A."/>
            <person name="Alam I."/>
            <person name="Bajic V.B."/>
            <person name="Stingl U."/>
        </authorList>
    </citation>
    <scope>NUCLEOTIDE SEQUENCE [LARGE SCALE GENOMIC DNA]</scope>
    <source>
        <strain evidence="9 10">E1L3A</strain>
    </source>
</reference>
<dbReference type="AlphaFoldDB" id="F7Q3S3"/>
<evidence type="ECO:0000256" key="5">
    <source>
        <dbReference type="ARBA" id="ARBA00023004"/>
    </source>
</evidence>
<dbReference type="EMBL" id="AFNV02000019">
    <property type="protein sequence ID" value="ERJ18387.1"/>
    <property type="molecule type" value="Genomic_DNA"/>
</dbReference>
<dbReference type="PROSITE" id="PS51085">
    <property type="entry name" value="2FE2S_FER_2"/>
    <property type="match status" value="1"/>
</dbReference>
<dbReference type="GO" id="GO:0140647">
    <property type="term" value="P:P450-containing electron transport chain"/>
    <property type="evidence" value="ECO:0007669"/>
    <property type="project" value="InterPro"/>
</dbReference>
<dbReference type="Gene3D" id="3.20.20.220">
    <property type="match status" value="1"/>
</dbReference>
<keyword evidence="10" id="KW-1185">Reference proteome</keyword>
<dbReference type="GO" id="GO:0051537">
    <property type="term" value="F:2 iron, 2 sulfur cluster binding"/>
    <property type="evidence" value="ECO:0007669"/>
    <property type="project" value="UniProtKB-KW"/>
</dbReference>
<organism evidence="9 10">
    <name type="scientific">Salinisphaera shabanensis E1L3A</name>
    <dbReference type="NCBI Taxonomy" id="1033802"/>
    <lineage>
        <taxon>Bacteria</taxon>
        <taxon>Pseudomonadati</taxon>
        <taxon>Pseudomonadota</taxon>
        <taxon>Gammaproteobacteria</taxon>
        <taxon>Salinisphaerales</taxon>
        <taxon>Salinisphaeraceae</taxon>
        <taxon>Salinisphaera</taxon>
    </lineage>
</organism>
<dbReference type="InterPro" id="IPR001041">
    <property type="entry name" value="2Fe-2S_ferredoxin-type"/>
</dbReference>
<reference evidence="9 10" key="2">
    <citation type="journal article" date="2013" name="PLoS ONE">
        <title>INDIGO - INtegrated Data Warehouse of MIcrobial GenOmes with Examples from the Red Sea Extremophiles.</title>
        <authorList>
            <person name="Alam I."/>
            <person name="Antunes A."/>
            <person name="Kamau A.A."/>
            <person name="Ba Alawi W."/>
            <person name="Kalkatawi M."/>
            <person name="Stingl U."/>
            <person name="Bajic V.B."/>
        </authorList>
    </citation>
    <scope>NUCLEOTIDE SEQUENCE [LARGE SCALE GENOMIC DNA]</scope>
    <source>
        <strain evidence="9 10">E1L3A</strain>
    </source>
</reference>
<dbReference type="RefSeq" id="WP_006912156.1">
    <property type="nucleotide sequence ID" value="NZ_AFNV02000019.1"/>
</dbReference>
<dbReference type="InterPro" id="IPR036010">
    <property type="entry name" value="2Fe-2S_ferredoxin-like_sf"/>
</dbReference>
<dbReference type="InterPro" id="IPR001055">
    <property type="entry name" value="Adrenodoxin-like"/>
</dbReference>
<dbReference type="OrthoDB" id="9799640at2"/>
<dbReference type="PRINTS" id="PR00355">
    <property type="entry name" value="ADRENODOXIN"/>
</dbReference>
<evidence type="ECO:0000259" key="8">
    <source>
        <dbReference type="PROSITE" id="PS51085"/>
    </source>
</evidence>
<dbReference type="SUPFAM" id="SSF54292">
    <property type="entry name" value="2Fe-2S ferredoxin-like"/>
    <property type="match status" value="1"/>
</dbReference>
<dbReference type="STRING" id="1033802.SSPSH_002668"/>
<evidence type="ECO:0000256" key="6">
    <source>
        <dbReference type="ARBA" id="ARBA00023014"/>
    </source>
</evidence>
<feature type="domain" description="2Fe-2S ferredoxin-type" evidence="8">
    <location>
        <begin position="52"/>
        <end position="157"/>
    </location>
</feature>
<dbReference type="EC" id="1.5.1.20" evidence="9"/>
<keyword evidence="5" id="KW-0408">Iron</keyword>
<keyword evidence="4 9" id="KW-0560">Oxidoreductase</keyword>
<evidence type="ECO:0000256" key="2">
    <source>
        <dbReference type="ARBA" id="ARBA00022714"/>
    </source>
</evidence>
<dbReference type="GO" id="GO:0009055">
    <property type="term" value="F:electron transfer activity"/>
    <property type="evidence" value="ECO:0007669"/>
    <property type="project" value="TreeGrafter"/>
</dbReference>
<protein>
    <submittedName>
        <fullName evidence="9">Ferrodoxin protein</fullName>
        <ecNumber evidence="9">1.5.1.20</ecNumber>
    </submittedName>
</protein>
<evidence type="ECO:0000313" key="9">
    <source>
        <dbReference type="EMBL" id="ERJ18387.1"/>
    </source>
</evidence>
<evidence type="ECO:0000256" key="3">
    <source>
        <dbReference type="ARBA" id="ARBA00022723"/>
    </source>
</evidence>
<sequence length="157" mass="17180">MVSQICFDADTIECWLVRTRDRGVALPVYIGLPGVIERHKLLGIALRIGLGDSTRVLSKNTGFWRHLALEAQPGPKIMEIIWDAALPIETSCGGCCACATCHCYIDDAWMTCLEPADADEVDMLDMAFDVGENHSRLTCQIAFSEPLDGLRVTLAPA</sequence>
<dbReference type="SUPFAM" id="SSF51730">
    <property type="entry name" value="FAD-linked oxidoreductase"/>
    <property type="match status" value="1"/>
</dbReference>
<evidence type="ECO:0000256" key="7">
    <source>
        <dbReference type="ARBA" id="ARBA00034078"/>
    </source>
</evidence>
<accession>F7Q3S3</accession>
<evidence type="ECO:0000313" key="10">
    <source>
        <dbReference type="Proteomes" id="UP000006242"/>
    </source>
</evidence>
<dbReference type="GO" id="GO:0046872">
    <property type="term" value="F:metal ion binding"/>
    <property type="evidence" value="ECO:0007669"/>
    <property type="project" value="UniProtKB-KW"/>
</dbReference>
<name>F7Q3S3_9GAMM</name>
<keyword evidence="3" id="KW-0479">Metal-binding</keyword>